<dbReference type="Gene3D" id="3.90.70.10">
    <property type="entry name" value="Cysteine proteinases"/>
    <property type="match status" value="1"/>
</dbReference>
<feature type="signal peptide" evidence="1">
    <location>
        <begin position="1"/>
        <end position="22"/>
    </location>
</feature>
<accession>A0ABY6BNQ5</accession>
<proteinExistence type="predicted"/>
<organism evidence="3 4">
    <name type="scientific">Tahibacter amnicola</name>
    <dbReference type="NCBI Taxonomy" id="2976241"/>
    <lineage>
        <taxon>Bacteria</taxon>
        <taxon>Pseudomonadati</taxon>
        <taxon>Pseudomonadota</taxon>
        <taxon>Gammaproteobacteria</taxon>
        <taxon>Lysobacterales</taxon>
        <taxon>Rhodanobacteraceae</taxon>
        <taxon>Tahibacter</taxon>
    </lineage>
</organism>
<evidence type="ECO:0000256" key="1">
    <source>
        <dbReference type="SAM" id="SignalP"/>
    </source>
</evidence>
<gene>
    <name evidence="3" type="ORF">N4264_11355</name>
</gene>
<dbReference type="InterPro" id="IPR039564">
    <property type="entry name" value="Peptidase_C39-like"/>
</dbReference>
<keyword evidence="1" id="KW-0732">Signal</keyword>
<protein>
    <submittedName>
        <fullName evidence="3">C39 family peptidase</fullName>
    </submittedName>
</protein>
<evidence type="ECO:0000313" key="3">
    <source>
        <dbReference type="EMBL" id="UXI70196.1"/>
    </source>
</evidence>
<sequence>MNFLLRHALVATLALASTGAVAADKVLNVYQTNQEHSNWCWAATSVAVLNFYGKYPSQCQVVNWARGINYACGNTTFNWNNTANQPNSMYGVNGSIQSILNAWTIKSYGYQFAFNFQSVINEINGNHPFIMRYGWTSGGGHFIVGIGYWQYGSNWMMTMNPWPGEGTEWILHQDAVAAADHQWTHTLSTWK</sequence>
<reference evidence="3" key="1">
    <citation type="submission" date="2022-09" db="EMBL/GenBank/DDBJ databases">
        <title>Tahibacter sp. nov., isolated from a fresh water.</title>
        <authorList>
            <person name="Baek J.H."/>
            <person name="Lee J.K."/>
            <person name="Kim J.M."/>
            <person name="Jeon C.O."/>
        </authorList>
    </citation>
    <scope>NUCLEOTIDE SEQUENCE</scope>
    <source>
        <strain evidence="3">W38</strain>
    </source>
</reference>
<feature type="domain" description="Peptidase C39-like" evidence="2">
    <location>
        <begin position="28"/>
        <end position="162"/>
    </location>
</feature>
<keyword evidence="4" id="KW-1185">Reference proteome</keyword>
<dbReference type="RefSeq" id="WP_261697147.1">
    <property type="nucleotide sequence ID" value="NZ_CP104694.1"/>
</dbReference>
<dbReference type="Pfam" id="PF13529">
    <property type="entry name" value="Peptidase_C39_2"/>
    <property type="match status" value="1"/>
</dbReference>
<dbReference type="Proteomes" id="UP001064632">
    <property type="component" value="Chromosome"/>
</dbReference>
<evidence type="ECO:0000259" key="2">
    <source>
        <dbReference type="Pfam" id="PF13529"/>
    </source>
</evidence>
<name>A0ABY6BNQ5_9GAMM</name>
<feature type="chain" id="PRO_5046211236" evidence="1">
    <location>
        <begin position="23"/>
        <end position="191"/>
    </location>
</feature>
<evidence type="ECO:0000313" key="4">
    <source>
        <dbReference type="Proteomes" id="UP001064632"/>
    </source>
</evidence>
<dbReference type="EMBL" id="CP104694">
    <property type="protein sequence ID" value="UXI70196.1"/>
    <property type="molecule type" value="Genomic_DNA"/>
</dbReference>